<gene>
    <name evidence="2" type="ORF">J2W48_001344</name>
</gene>
<name>A0ABU1Y7E8_9FLAO</name>
<reference evidence="2 3" key="1">
    <citation type="submission" date="2023-07" db="EMBL/GenBank/DDBJ databases">
        <title>Sorghum-associated microbial communities from plants grown in Nebraska, USA.</title>
        <authorList>
            <person name="Schachtman D."/>
        </authorList>
    </citation>
    <scope>NUCLEOTIDE SEQUENCE [LARGE SCALE GENOMIC DNA]</scope>
    <source>
        <strain evidence="2 3">4129</strain>
    </source>
</reference>
<feature type="signal peptide" evidence="1">
    <location>
        <begin position="1"/>
        <end position="22"/>
    </location>
</feature>
<protein>
    <recommendedName>
        <fullName evidence="4">Type IX secretion system membrane protein PorP/SprF</fullName>
    </recommendedName>
</protein>
<keyword evidence="3" id="KW-1185">Reference proteome</keyword>
<organism evidence="2 3">
    <name type="scientific">Flavobacterium piscis</name>
    <dbReference type="NCBI Taxonomy" id="1114874"/>
    <lineage>
        <taxon>Bacteria</taxon>
        <taxon>Pseudomonadati</taxon>
        <taxon>Bacteroidota</taxon>
        <taxon>Flavobacteriia</taxon>
        <taxon>Flavobacteriales</taxon>
        <taxon>Flavobacteriaceae</taxon>
        <taxon>Flavobacterium</taxon>
    </lineage>
</organism>
<evidence type="ECO:0000256" key="1">
    <source>
        <dbReference type="SAM" id="SignalP"/>
    </source>
</evidence>
<dbReference type="Proteomes" id="UP001269081">
    <property type="component" value="Unassembled WGS sequence"/>
</dbReference>
<accession>A0ABU1Y7E8</accession>
<sequence>MKKTFTLLFFVLIQICFSQNTAKSVDLKSVQILNSTALSLLDNTAAIITSNTDCKDFNINTENLSNISLDFSLNKGKLNGLEYYGLGKNINDLKQATINKLLRPNVSAVVNQTDSTTNLAAGFNVNILTVFRSKPENIKAAYLSIRKTTEQLEAEAKSIMAKKFPNLNQSSLEYDSQYIKVLDSLPTESKKNADDFAEILKKPLLTLDFAAAYSTLYSDNTHGNNQQDRVGVWSTLTFSPKVENNYLNLYGFIRYIKDNSVYNNLTSSFSDQIEYFDYGCKIQIDIDAISFGYEYIKRNGNGKDYRSVGIVQYKINSNYYLTGGFGKNFTSNSSKDLVSLLGIRWGINKKDSKGWEAQ</sequence>
<dbReference type="RefSeq" id="WP_310279638.1">
    <property type="nucleotide sequence ID" value="NZ_JAVDWQ010000003.1"/>
</dbReference>
<evidence type="ECO:0000313" key="2">
    <source>
        <dbReference type="EMBL" id="MDR7209411.1"/>
    </source>
</evidence>
<evidence type="ECO:0008006" key="4">
    <source>
        <dbReference type="Google" id="ProtNLM"/>
    </source>
</evidence>
<dbReference type="EMBL" id="JAVDWQ010000003">
    <property type="protein sequence ID" value="MDR7209411.1"/>
    <property type="molecule type" value="Genomic_DNA"/>
</dbReference>
<feature type="chain" id="PRO_5047336507" description="Type IX secretion system membrane protein PorP/SprF" evidence="1">
    <location>
        <begin position="23"/>
        <end position="358"/>
    </location>
</feature>
<proteinExistence type="predicted"/>
<evidence type="ECO:0000313" key="3">
    <source>
        <dbReference type="Proteomes" id="UP001269081"/>
    </source>
</evidence>
<comment type="caution">
    <text evidence="2">The sequence shown here is derived from an EMBL/GenBank/DDBJ whole genome shotgun (WGS) entry which is preliminary data.</text>
</comment>
<keyword evidence="1" id="KW-0732">Signal</keyword>